<feature type="chain" id="PRO_5043140271" evidence="1">
    <location>
        <begin position="23"/>
        <end position="334"/>
    </location>
</feature>
<dbReference type="Pfam" id="PF01683">
    <property type="entry name" value="EB"/>
    <property type="match status" value="2"/>
</dbReference>
<dbReference type="InterPro" id="IPR009030">
    <property type="entry name" value="Growth_fac_rcpt_cys_sf"/>
</dbReference>
<organism evidence="5">
    <name type="scientific">Soboliphyme baturini</name>
    <dbReference type="NCBI Taxonomy" id="241478"/>
    <lineage>
        <taxon>Eukaryota</taxon>
        <taxon>Metazoa</taxon>
        <taxon>Ecdysozoa</taxon>
        <taxon>Nematoda</taxon>
        <taxon>Enoplea</taxon>
        <taxon>Dorylaimia</taxon>
        <taxon>Dioctophymatida</taxon>
        <taxon>Dioctophymatoidea</taxon>
        <taxon>Soboliphymatidae</taxon>
        <taxon>Soboliphyme</taxon>
    </lineage>
</organism>
<dbReference type="AlphaFoldDB" id="A0A183IX56"/>
<feature type="signal peptide" evidence="1">
    <location>
        <begin position="1"/>
        <end position="22"/>
    </location>
</feature>
<reference evidence="3 4" key="2">
    <citation type="submission" date="2018-11" db="EMBL/GenBank/DDBJ databases">
        <authorList>
            <consortium name="Pathogen Informatics"/>
        </authorList>
    </citation>
    <scope>NUCLEOTIDE SEQUENCE [LARGE SCALE GENOMIC DNA]</scope>
</reference>
<dbReference type="WBParaSite" id="SBAD_0000851001-mRNA-1">
    <property type="protein sequence ID" value="SBAD_0000851001-mRNA-1"/>
    <property type="gene ID" value="SBAD_0000851001"/>
</dbReference>
<dbReference type="OrthoDB" id="504708at2759"/>
<keyword evidence="1" id="KW-0732">Signal</keyword>
<accession>A0A183IX56</accession>
<dbReference type="SUPFAM" id="SSF57184">
    <property type="entry name" value="Growth factor receptor domain"/>
    <property type="match status" value="1"/>
</dbReference>
<evidence type="ECO:0000259" key="2">
    <source>
        <dbReference type="Pfam" id="PF01683"/>
    </source>
</evidence>
<dbReference type="InterPro" id="IPR006150">
    <property type="entry name" value="Cys_repeat_1"/>
</dbReference>
<gene>
    <name evidence="3" type="ORF">SBAD_LOCUS8203</name>
</gene>
<dbReference type="InterPro" id="IPR006149">
    <property type="entry name" value="EB_dom"/>
</dbReference>
<keyword evidence="4" id="KW-1185">Reference proteome</keyword>
<protein>
    <submittedName>
        <fullName evidence="5">EB domain-containing protein</fullName>
    </submittedName>
</protein>
<evidence type="ECO:0000256" key="1">
    <source>
        <dbReference type="SAM" id="SignalP"/>
    </source>
</evidence>
<evidence type="ECO:0000313" key="5">
    <source>
        <dbReference type="WBParaSite" id="SBAD_0000851001-mRNA-1"/>
    </source>
</evidence>
<evidence type="ECO:0000313" key="4">
    <source>
        <dbReference type="Proteomes" id="UP000270296"/>
    </source>
</evidence>
<dbReference type="SMART" id="SM00289">
    <property type="entry name" value="WR1"/>
    <property type="match status" value="2"/>
</dbReference>
<feature type="domain" description="EB" evidence="2">
    <location>
        <begin position="254"/>
        <end position="305"/>
    </location>
</feature>
<feature type="domain" description="EB" evidence="2">
    <location>
        <begin position="54"/>
        <end position="106"/>
    </location>
</feature>
<sequence>MTLHQMLCYAVFLFSPSNVGDSCQSYCKPPLVCSNKKCICWKARQVGNTCVVDCPPHQKLVGQECRRFSRLLETCRADQDCEPALSRCFNGRCVCRENTIKRGDRCVAACPDGTLATQVCEKTVVGDNEFNKYSQSTDTCPAGYHCVTYGKPLVGHCCRLYCPYGSAETSKSCEAGAPIHSRCPILTTHFCHSFESNGVSTKLCCPRPCREPTPFYFKGECLPMSHFHDPCVTDGQCEGGMGLACVRGRCECLCPLHSVPIMTNCYKKSRLGDPCFSDSICPRKAQCQDGRCECSCNYVQRMNNCINPDDPLNIDGFLQGFQKIFGGGGGTKQR</sequence>
<reference evidence="5" key="1">
    <citation type="submission" date="2016-06" db="UniProtKB">
        <authorList>
            <consortium name="WormBaseParasite"/>
        </authorList>
    </citation>
    <scope>IDENTIFICATION</scope>
</reference>
<name>A0A183IX56_9BILA</name>
<evidence type="ECO:0000313" key="3">
    <source>
        <dbReference type="EMBL" id="VDP15790.1"/>
    </source>
</evidence>
<dbReference type="Proteomes" id="UP000270296">
    <property type="component" value="Unassembled WGS sequence"/>
</dbReference>
<dbReference type="EMBL" id="UZAM01011362">
    <property type="protein sequence ID" value="VDP15790.1"/>
    <property type="molecule type" value="Genomic_DNA"/>
</dbReference>
<proteinExistence type="predicted"/>